<feature type="compositionally biased region" description="Basic and acidic residues" evidence="1">
    <location>
        <begin position="186"/>
        <end position="197"/>
    </location>
</feature>
<accession>A0A6M3JTF4</accession>
<feature type="region of interest" description="Disordered" evidence="1">
    <location>
        <begin position="152"/>
        <end position="198"/>
    </location>
</feature>
<gene>
    <name evidence="3" type="ORF">MM415A02420_0010</name>
    <name evidence="2" type="ORF">MM415B00820_0014</name>
</gene>
<protein>
    <recommendedName>
        <fullName evidence="4">Rad52/22 double-strand break repair protein</fullName>
    </recommendedName>
</protein>
<evidence type="ECO:0008006" key="4">
    <source>
        <dbReference type="Google" id="ProtNLM"/>
    </source>
</evidence>
<organism evidence="3">
    <name type="scientific">viral metagenome</name>
    <dbReference type="NCBI Taxonomy" id="1070528"/>
    <lineage>
        <taxon>unclassified sequences</taxon>
        <taxon>metagenomes</taxon>
        <taxon>organismal metagenomes</taxon>
    </lineage>
</organism>
<evidence type="ECO:0000256" key="1">
    <source>
        <dbReference type="SAM" id="MobiDB-lite"/>
    </source>
</evidence>
<feature type="compositionally biased region" description="Low complexity" evidence="1">
    <location>
        <begin position="166"/>
        <end position="185"/>
    </location>
</feature>
<dbReference type="EMBL" id="MT142015">
    <property type="protein sequence ID" value="QJA73284.1"/>
    <property type="molecule type" value="Genomic_DNA"/>
</dbReference>
<name>A0A6M3JTF4_9ZZZZ</name>
<sequence length="351" mass="40096">MINKDEIKEIMIKLAEPLPEIGIQRTDKKLTKKGYDTVGYKSQFVVNRFNEVLGINWGFEYKILKEIEGTYGSGTKKIDIVIELFLWIIENKAEYIRKGIGGHTSFTYVDALKGAVNNALKRAGAYFGVGRQAWEETVDEDDDPAKCAFEDNKHQQEGKKPNNNSQDQQQPPQQTFKTQDQQPPKGKQETFTGKDENGNGGITSQKLCGMVAQIAGVDSVSLYKKYCYKQYNIKSLTEFGTDQLKAEYRYLKEANKRPADFKKFLDNYKEKPVITNEGLIKSIKTNLIKIFNGERDRIDFYFSGLCTSIATINDLSKLSEDELIDVFNKVEITYNEHNEHMEAQKQKAIIN</sequence>
<evidence type="ECO:0000313" key="3">
    <source>
        <dbReference type="EMBL" id="QJA73284.1"/>
    </source>
</evidence>
<evidence type="ECO:0000313" key="2">
    <source>
        <dbReference type="EMBL" id="QJA62152.1"/>
    </source>
</evidence>
<dbReference type="EMBL" id="MT141463">
    <property type="protein sequence ID" value="QJA62152.1"/>
    <property type="molecule type" value="Genomic_DNA"/>
</dbReference>
<reference evidence="3" key="1">
    <citation type="submission" date="2020-03" db="EMBL/GenBank/DDBJ databases">
        <title>The deep terrestrial virosphere.</title>
        <authorList>
            <person name="Holmfeldt K."/>
            <person name="Nilsson E."/>
            <person name="Simone D."/>
            <person name="Lopez-Fernandez M."/>
            <person name="Wu X."/>
            <person name="de Brujin I."/>
            <person name="Lundin D."/>
            <person name="Andersson A."/>
            <person name="Bertilsson S."/>
            <person name="Dopson M."/>
        </authorList>
    </citation>
    <scope>NUCLEOTIDE SEQUENCE</scope>
    <source>
        <strain evidence="3">MM415A02420</strain>
        <strain evidence="2">MM415B00820</strain>
    </source>
</reference>
<dbReference type="AlphaFoldDB" id="A0A6M3JTF4"/>
<proteinExistence type="predicted"/>